<accession>A0A512RIN7</accession>
<keyword evidence="2" id="KW-1185">Reference proteome</keyword>
<name>A0A512RIN7_9BACT</name>
<sequence>MERIEIISLTVPELQRMLDAACEKAIQKYIEAQKSPSDYEELTLEQAASELNCHKATVRRKMLEFGIKGSKIGREITIQRKDLKRIRGRR</sequence>
<gene>
    <name evidence="1" type="ORF">CCY01nite_18360</name>
</gene>
<dbReference type="AlphaFoldDB" id="A0A512RIN7"/>
<evidence type="ECO:0000313" key="1">
    <source>
        <dbReference type="EMBL" id="GEP95576.1"/>
    </source>
</evidence>
<reference evidence="1 2" key="1">
    <citation type="submission" date="2019-07" db="EMBL/GenBank/DDBJ databases">
        <title>Whole genome shotgun sequence of Chitinophaga cymbidii NBRC 109752.</title>
        <authorList>
            <person name="Hosoyama A."/>
            <person name="Uohara A."/>
            <person name="Ohji S."/>
            <person name="Ichikawa N."/>
        </authorList>
    </citation>
    <scope>NUCLEOTIDE SEQUENCE [LARGE SCALE GENOMIC DNA]</scope>
    <source>
        <strain evidence="1 2">NBRC 109752</strain>
    </source>
</reference>
<proteinExistence type="predicted"/>
<protein>
    <submittedName>
        <fullName evidence="1">Uncharacterized protein</fullName>
    </submittedName>
</protein>
<dbReference type="OrthoDB" id="5459819at2"/>
<dbReference type="RefSeq" id="WP_146859942.1">
    <property type="nucleotide sequence ID" value="NZ_BKAU01000001.1"/>
</dbReference>
<comment type="caution">
    <text evidence="1">The sequence shown here is derived from an EMBL/GenBank/DDBJ whole genome shotgun (WGS) entry which is preliminary data.</text>
</comment>
<organism evidence="1 2">
    <name type="scientific">Chitinophaga cymbidii</name>
    <dbReference type="NCBI Taxonomy" id="1096750"/>
    <lineage>
        <taxon>Bacteria</taxon>
        <taxon>Pseudomonadati</taxon>
        <taxon>Bacteroidota</taxon>
        <taxon>Chitinophagia</taxon>
        <taxon>Chitinophagales</taxon>
        <taxon>Chitinophagaceae</taxon>
        <taxon>Chitinophaga</taxon>
    </lineage>
</organism>
<dbReference type="Proteomes" id="UP000321436">
    <property type="component" value="Unassembled WGS sequence"/>
</dbReference>
<evidence type="ECO:0000313" key="2">
    <source>
        <dbReference type="Proteomes" id="UP000321436"/>
    </source>
</evidence>
<dbReference type="EMBL" id="BKAU01000001">
    <property type="protein sequence ID" value="GEP95576.1"/>
    <property type="molecule type" value="Genomic_DNA"/>
</dbReference>